<accession>A0ABV4BWB2</accession>
<dbReference type="SUPFAM" id="SSF53474">
    <property type="entry name" value="alpha/beta-Hydrolases"/>
    <property type="match status" value="1"/>
</dbReference>
<dbReference type="Pfam" id="PF12697">
    <property type="entry name" value="Abhydrolase_6"/>
    <property type="match status" value="1"/>
</dbReference>
<gene>
    <name evidence="2" type="ORF">AB8998_05960</name>
</gene>
<reference evidence="2 3" key="1">
    <citation type="submission" date="2024-08" db="EMBL/GenBank/DDBJ databases">
        <title>Mycobacterium servetensis sp. nov., a novel rapid-growing mycobacterial species recovered from a human patient in Zaragoza, Spain.</title>
        <authorList>
            <person name="Tristancho-Baro A.I."/>
            <person name="Buenestado-Serrano S."/>
            <person name="Garcia De Viedma D."/>
            <person name="Milagro-Beamonte A."/>
            <person name="Burillo N."/>
            <person name="Sanz S."/>
            <person name="Lopez-Calleja A.I."/>
            <person name="Penas-Utrilla D."/>
            <person name="Guardingo M."/>
            <person name="Garcia M.J."/>
            <person name="Vinuelas-Bayon J."/>
        </authorList>
    </citation>
    <scope>NUCLEOTIDE SEQUENCE [LARGE SCALE GENOMIC DNA]</scope>
    <source>
        <strain evidence="3">HUMS_12744610</strain>
    </source>
</reference>
<organism evidence="2 3">
    <name type="scientific">Mycobacterium servetii</name>
    <dbReference type="NCBI Taxonomy" id="3237418"/>
    <lineage>
        <taxon>Bacteria</taxon>
        <taxon>Bacillati</taxon>
        <taxon>Actinomycetota</taxon>
        <taxon>Actinomycetes</taxon>
        <taxon>Mycobacteriales</taxon>
        <taxon>Mycobacteriaceae</taxon>
        <taxon>Mycobacterium</taxon>
    </lineage>
</organism>
<proteinExistence type="predicted"/>
<comment type="caution">
    <text evidence="2">The sequence shown here is derived from an EMBL/GenBank/DDBJ whole genome shotgun (WGS) entry which is preliminary data.</text>
</comment>
<dbReference type="EMBL" id="JBGEDP010000001">
    <property type="protein sequence ID" value="MEY8014584.1"/>
    <property type="molecule type" value="Genomic_DNA"/>
</dbReference>
<evidence type="ECO:0000313" key="3">
    <source>
        <dbReference type="Proteomes" id="UP001564760"/>
    </source>
</evidence>
<protein>
    <submittedName>
        <fullName evidence="2">Alpha/beta hydrolase</fullName>
    </submittedName>
</protein>
<name>A0ABV4BWB2_9MYCO</name>
<dbReference type="InterPro" id="IPR029058">
    <property type="entry name" value="AB_hydrolase_fold"/>
</dbReference>
<keyword evidence="3" id="KW-1185">Reference proteome</keyword>
<dbReference type="Proteomes" id="UP001564760">
    <property type="component" value="Unassembled WGS sequence"/>
</dbReference>
<sequence>MNQAVRPRLVIVDGVPLSALVAEAESPKAVIVAIHGGGTTAMYFDCPGHPSSSLLRSGAAAGFTVVALDRPGYGSSAPYPEAMARPEQRVALAYGAVDRILGERPRGAGVFLMGHSGGCELAVRMGADERGAGLLGMELAGTGRQYHPEARDILKAATRERRPAGLRELLWHPEELYPPEVLNGATVSPTAPAYEEHMVADWVRRDFAALAPAVRIPVQFSIADHEKVWQNDDSAMDEIAALFSGAPRFTVHRQRGAGHNLSLGHTAADYHAKVLSFAHECVAAHSPNGGSG</sequence>
<evidence type="ECO:0000313" key="2">
    <source>
        <dbReference type="EMBL" id="MEY8014584.1"/>
    </source>
</evidence>
<keyword evidence="2" id="KW-0378">Hydrolase</keyword>
<feature type="domain" description="AB hydrolase-1" evidence="1">
    <location>
        <begin position="31"/>
        <end position="262"/>
    </location>
</feature>
<dbReference type="RefSeq" id="WP_369737033.1">
    <property type="nucleotide sequence ID" value="NZ_JBGEDP010000001.1"/>
</dbReference>
<dbReference type="GO" id="GO:0016787">
    <property type="term" value="F:hydrolase activity"/>
    <property type="evidence" value="ECO:0007669"/>
    <property type="project" value="UniProtKB-KW"/>
</dbReference>
<evidence type="ECO:0000259" key="1">
    <source>
        <dbReference type="Pfam" id="PF12697"/>
    </source>
</evidence>
<dbReference type="InterPro" id="IPR000073">
    <property type="entry name" value="AB_hydrolase_1"/>
</dbReference>
<dbReference type="Gene3D" id="3.40.50.1820">
    <property type="entry name" value="alpha/beta hydrolase"/>
    <property type="match status" value="1"/>
</dbReference>